<dbReference type="SUPFAM" id="SSF48310">
    <property type="entry name" value="Aldehyde ferredoxin oxidoreductase, C-terminal domains"/>
    <property type="match status" value="1"/>
</dbReference>
<protein>
    <submittedName>
        <fullName evidence="10">Aldehyde:ferredoxin oxidoreductase</fullName>
    </submittedName>
</protein>
<evidence type="ECO:0000256" key="1">
    <source>
        <dbReference type="ARBA" id="ARBA00001966"/>
    </source>
</evidence>
<keyword evidence="6" id="KW-0408">Iron</keyword>
<dbReference type="GO" id="GO:0009055">
    <property type="term" value="F:electron transfer activity"/>
    <property type="evidence" value="ECO:0007669"/>
    <property type="project" value="InterPro"/>
</dbReference>
<comment type="cofactor">
    <cofactor evidence="1">
        <name>[4Fe-4S] cluster</name>
        <dbReference type="ChEBI" id="CHEBI:49883"/>
    </cofactor>
</comment>
<dbReference type="GO" id="GO:0016625">
    <property type="term" value="F:oxidoreductase activity, acting on the aldehyde or oxo group of donors, iron-sulfur protein as acceptor"/>
    <property type="evidence" value="ECO:0007669"/>
    <property type="project" value="InterPro"/>
</dbReference>
<dbReference type="InterPro" id="IPR051919">
    <property type="entry name" value="W-dependent_AOR"/>
</dbReference>
<dbReference type="Gene3D" id="3.60.9.10">
    <property type="entry name" value="Aldehyde ferredoxin oxidoreductase, N-terminal domain"/>
    <property type="match status" value="1"/>
</dbReference>
<dbReference type="GO" id="GO:0051539">
    <property type="term" value="F:4 iron, 4 sulfur cluster binding"/>
    <property type="evidence" value="ECO:0007669"/>
    <property type="project" value="UniProtKB-KW"/>
</dbReference>
<dbReference type="EMBL" id="JH600068">
    <property type="protein sequence ID" value="EIG52861.1"/>
    <property type="molecule type" value="Genomic_DNA"/>
</dbReference>
<evidence type="ECO:0000256" key="7">
    <source>
        <dbReference type="ARBA" id="ARBA00023014"/>
    </source>
</evidence>
<name>I2PZA5_9BACT</name>
<comment type="similarity">
    <text evidence="2">Belongs to the AOR/FOR family.</text>
</comment>
<evidence type="ECO:0000256" key="5">
    <source>
        <dbReference type="ARBA" id="ARBA00023002"/>
    </source>
</evidence>
<dbReference type="SMART" id="SM00790">
    <property type="entry name" value="AFOR_N"/>
    <property type="match status" value="1"/>
</dbReference>
<dbReference type="Pfam" id="PF02730">
    <property type="entry name" value="AFOR_N"/>
    <property type="match status" value="1"/>
</dbReference>
<dbReference type="InterPro" id="IPR036021">
    <property type="entry name" value="Tungsten_al_ferr_oxy-like_C"/>
</dbReference>
<dbReference type="InterPro" id="IPR013984">
    <property type="entry name" value="Ald_Fedxn_OxRdtase_dom2"/>
</dbReference>
<dbReference type="PANTHER" id="PTHR30038">
    <property type="entry name" value="ALDEHYDE FERREDOXIN OXIDOREDUCTASE"/>
    <property type="match status" value="1"/>
</dbReference>
<dbReference type="Gene3D" id="1.10.569.10">
    <property type="entry name" value="Aldehyde Ferredoxin Oxidoreductase Protein, subunit A, domain 2"/>
    <property type="match status" value="1"/>
</dbReference>
<evidence type="ECO:0000256" key="3">
    <source>
        <dbReference type="ARBA" id="ARBA00022485"/>
    </source>
</evidence>
<evidence type="ECO:0000256" key="2">
    <source>
        <dbReference type="ARBA" id="ARBA00011032"/>
    </source>
</evidence>
<dbReference type="InterPro" id="IPR013983">
    <property type="entry name" value="Ald_Fedxn_OxRdtase_N"/>
</dbReference>
<evidence type="ECO:0000256" key="8">
    <source>
        <dbReference type="ARBA" id="ARBA00049934"/>
    </source>
</evidence>
<dbReference type="PANTHER" id="PTHR30038:SF0">
    <property type="entry name" value="TUNGSTEN-CONTAINING ALDEHYDE FERREDOXIN OXIDOREDUCTASE"/>
    <property type="match status" value="1"/>
</dbReference>
<sequence length="588" mass="58812">MQHPQPGRPAILHVALGPGPGAGLVRRLPAPDALLARACGGRGLAGALLEASLPPSPLSPLSWDDPRAAVCFAPGRLAGCSLPGAGHLAIAFLSPRTGGAAVASLGGGLGDALARAGLAAIVVTGRADHPVGLVVRDDTAALADARELAGRPTPALFDALAAWDAAAGIGPAAWAGSPLATLVADRWHDAGGAGLGLALAAKNFAFLAATGTASPAVADPQALGLAKAAMERLIAASPALAGACGFSRCGTAALVDLLAGRRMLPTDNFRRTFFPQSPAVNAPRLEAAHPARAQACPGCPVGCRRVTADGRLLPDVDGLAHFTALLGLADPELAVAARNRCLDLGLDAPGAAATLACRAEITGHPLSPDRVLELLAAMGAMAGEGRELGRGAAGYAASRGRAGAAMQVKGVELPAFDPRGASGLALSLAVAPSGPDPWQGGCVAHELLRKPVATDRFTFEGKARAVVLGENAVAAAASLGGCALLSLAVGLEEWALALAAVTGQLVTAGDLAVLGARTVRAERGRNARRGLGAADDDLPARFFTEPGTGGDGFDVPPLSRTDFLAARAKYYRLRGCDADGRPVGPEAA</sequence>
<dbReference type="AlphaFoldDB" id="I2PZA5"/>
<keyword evidence="7" id="KW-0411">Iron-sulfur</keyword>
<evidence type="ECO:0000256" key="6">
    <source>
        <dbReference type="ARBA" id="ARBA00023004"/>
    </source>
</evidence>
<feature type="domain" description="Aldehyde ferredoxin oxidoreductase N-terminal" evidence="9">
    <location>
        <begin position="8"/>
        <end position="213"/>
    </location>
</feature>
<keyword evidence="3" id="KW-0004">4Fe-4S</keyword>
<dbReference type="SUPFAM" id="SSF56228">
    <property type="entry name" value="Aldehyde ferredoxin oxidoreductase, N-terminal domain"/>
    <property type="match status" value="1"/>
</dbReference>
<dbReference type="InterPro" id="IPR001203">
    <property type="entry name" value="OxRdtase_Ald_Fedxn_C"/>
</dbReference>
<evidence type="ECO:0000313" key="10">
    <source>
        <dbReference type="EMBL" id="EIG52861.1"/>
    </source>
</evidence>
<dbReference type="STRING" id="596152.DesU5LDRAFT_1161"/>
<dbReference type="OrthoDB" id="9763894at2"/>
<gene>
    <name evidence="10" type="ORF">DesU5LDRAFT_1161</name>
</gene>
<evidence type="ECO:0000256" key="4">
    <source>
        <dbReference type="ARBA" id="ARBA00022723"/>
    </source>
</evidence>
<reference evidence="10" key="1">
    <citation type="submission" date="2011-11" db="EMBL/GenBank/DDBJ databases">
        <title>Improved High-Quality Draft sequence of Desulfovibrio sp. U5L.</title>
        <authorList>
            <consortium name="US DOE Joint Genome Institute"/>
            <person name="Lucas S."/>
            <person name="Han J."/>
            <person name="Lapidus A."/>
            <person name="Cheng J.-F."/>
            <person name="Goodwin L."/>
            <person name="Pitluck S."/>
            <person name="Peters L."/>
            <person name="Ovchinnikova G."/>
            <person name="Held B."/>
            <person name="Detter J.C."/>
            <person name="Han C."/>
            <person name="Tapia R."/>
            <person name="Land M."/>
            <person name="Hauser L."/>
            <person name="Kyrpides N."/>
            <person name="Ivanova N."/>
            <person name="Pagani I."/>
            <person name="Gabster J."/>
            <person name="Walker C."/>
            <person name="Stolyar S."/>
            <person name="Stahl D."/>
            <person name="Arkin A."/>
            <person name="Dehal P."/>
            <person name="Hazen T."/>
            <person name="Woyke T."/>
        </authorList>
    </citation>
    <scope>NUCLEOTIDE SEQUENCE [LARGE SCALE GENOMIC DNA]</scope>
    <source>
        <strain evidence="10">U5L</strain>
    </source>
</reference>
<dbReference type="GO" id="GO:0046872">
    <property type="term" value="F:metal ion binding"/>
    <property type="evidence" value="ECO:0007669"/>
    <property type="project" value="UniProtKB-KW"/>
</dbReference>
<accession>I2PZA5</accession>
<evidence type="ECO:0000259" key="9">
    <source>
        <dbReference type="SMART" id="SM00790"/>
    </source>
</evidence>
<keyword evidence="4" id="KW-0479">Metal-binding</keyword>
<dbReference type="Gene3D" id="1.10.599.10">
    <property type="entry name" value="Aldehyde Ferredoxin Oxidoreductase Protein, subunit A, domain 3"/>
    <property type="match status" value="1"/>
</dbReference>
<proteinExistence type="inferred from homology"/>
<dbReference type="HOGENOM" id="CLU_020364_1_0_7"/>
<keyword evidence="5" id="KW-0560">Oxidoreductase</keyword>
<dbReference type="InterPro" id="IPR013985">
    <property type="entry name" value="Ald_Fedxn_OxRdtase_dom3"/>
</dbReference>
<dbReference type="eggNOG" id="COG2414">
    <property type="taxonomic scope" value="Bacteria"/>
</dbReference>
<organism evidence="10">
    <name type="scientific">Desulfovibrio sp. U5L</name>
    <dbReference type="NCBI Taxonomy" id="596152"/>
    <lineage>
        <taxon>Bacteria</taxon>
        <taxon>Pseudomonadati</taxon>
        <taxon>Thermodesulfobacteriota</taxon>
        <taxon>Desulfovibrionia</taxon>
        <taxon>Desulfovibrionales</taxon>
        <taxon>Desulfovibrionaceae</taxon>
        <taxon>Desulfovibrio</taxon>
    </lineage>
</organism>
<dbReference type="Pfam" id="PF01314">
    <property type="entry name" value="AFOR_C"/>
    <property type="match status" value="1"/>
</dbReference>
<dbReference type="InterPro" id="IPR036503">
    <property type="entry name" value="Ald_Fedxn_OxRdtase_N_sf"/>
</dbReference>
<comment type="cofactor">
    <cofactor evidence="8">
        <name>tungstopterin</name>
        <dbReference type="ChEBI" id="CHEBI:30402"/>
    </cofactor>
</comment>